<protein>
    <submittedName>
        <fullName evidence="2">Uncharacterized protein</fullName>
    </submittedName>
</protein>
<evidence type="ECO:0000313" key="2">
    <source>
        <dbReference type="EMBL" id="DAD95045.1"/>
    </source>
</evidence>
<dbReference type="EMBL" id="BK015188">
    <property type="protein sequence ID" value="DAD95045.1"/>
    <property type="molecule type" value="Genomic_DNA"/>
</dbReference>
<keyword evidence="1" id="KW-0812">Transmembrane</keyword>
<evidence type="ECO:0000256" key="1">
    <source>
        <dbReference type="SAM" id="Phobius"/>
    </source>
</evidence>
<keyword evidence="1" id="KW-1133">Transmembrane helix</keyword>
<proteinExistence type="predicted"/>
<organism evidence="2">
    <name type="scientific">Siphoviridae sp. ctGfF74</name>
    <dbReference type="NCBI Taxonomy" id="2826223"/>
    <lineage>
        <taxon>Viruses</taxon>
        <taxon>Duplodnaviria</taxon>
        <taxon>Heunggongvirae</taxon>
        <taxon>Uroviricota</taxon>
        <taxon>Caudoviricetes</taxon>
    </lineage>
</organism>
<name>A0A8S5NJR2_9CAUD</name>
<feature type="transmembrane region" description="Helical" evidence="1">
    <location>
        <begin position="38"/>
        <end position="58"/>
    </location>
</feature>
<sequence>MKENTTKCNSEKVTWKDIEVSLASEIVRKAKRETQKWFGIWLLTAALLILSNVLWYFAYNM</sequence>
<reference evidence="2" key="1">
    <citation type="journal article" date="2021" name="Proc. Natl. Acad. Sci. U.S.A.">
        <title>A Catalog of Tens of Thousands of Viruses from Human Metagenomes Reveals Hidden Associations with Chronic Diseases.</title>
        <authorList>
            <person name="Tisza M.J."/>
            <person name="Buck C.B."/>
        </authorList>
    </citation>
    <scope>NUCLEOTIDE SEQUENCE</scope>
    <source>
        <strain evidence="2">CtGfF74</strain>
    </source>
</reference>
<accession>A0A8S5NJR2</accession>
<keyword evidence="1" id="KW-0472">Membrane</keyword>